<evidence type="ECO:0000313" key="3">
    <source>
        <dbReference type="Proteomes" id="UP000480178"/>
    </source>
</evidence>
<name>A0A6C0GG71_9BACT</name>
<protein>
    <submittedName>
        <fullName evidence="2">PRC-barrel domain containing protein</fullName>
    </submittedName>
</protein>
<dbReference type="InterPro" id="IPR027275">
    <property type="entry name" value="PRC-brl_dom"/>
</dbReference>
<evidence type="ECO:0000313" key="2">
    <source>
        <dbReference type="EMBL" id="QHT66742.1"/>
    </source>
</evidence>
<dbReference type="RefSeq" id="WP_162442795.1">
    <property type="nucleotide sequence ID" value="NZ_CP048222.1"/>
</dbReference>
<dbReference type="InterPro" id="IPR011033">
    <property type="entry name" value="PRC_barrel-like_sf"/>
</dbReference>
<proteinExistence type="predicted"/>
<dbReference type="PANTHER" id="PTHR36505:SF1">
    <property type="entry name" value="BLR1072 PROTEIN"/>
    <property type="match status" value="1"/>
</dbReference>
<sequence>MNIGGKIIGDAQYSSVLTASSLKGTNIINNQDENLGEIKDIMIDLLSGNVAYVVVSFGGFLGMGNKLFALPWEAFVIDEKKEKVVVNIDKQVLENAPGFDKDAWPKSTDRNFIGQVYSHYGYKPYWERDRDFFTKDRAGNRIDYNYNAGTSSSSLGVL</sequence>
<dbReference type="AlphaFoldDB" id="A0A6C0GG71"/>
<dbReference type="Pfam" id="PF05239">
    <property type="entry name" value="PRC"/>
    <property type="match status" value="1"/>
</dbReference>
<dbReference type="EMBL" id="CP048222">
    <property type="protein sequence ID" value="QHT66742.1"/>
    <property type="molecule type" value="Genomic_DNA"/>
</dbReference>
<accession>A0A6C0GG71</accession>
<dbReference type="KEGG" id="rhoz:GXP67_08745"/>
<feature type="domain" description="PRC-barrel" evidence="1">
    <location>
        <begin position="18"/>
        <end position="92"/>
    </location>
</feature>
<dbReference type="PANTHER" id="PTHR36505">
    <property type="entry name" value="BLR1072 PROTEIN"/>
    <property type="match status" value="1"/>
</dbReference>
<gene>
    <name evidence="2" type="ORF">GXP67_08745</name>
</gene>
<dbReference type="Proteomes" id="UP000480178">
    <property type="component" value="Chromosome"/>
</dbReference>
<dbReference type="SUPFAM" id="SSF50346">
    <property type="entry name" value="PRC-barrel domain"/>
    <property type="match status" value="1"/>
</dbReference>
<evidence type="ECO:0000259" key="1">
    <source>
        <dbReference type="Pfam" id="PF05239"/>
    </source>
</evidence>
<organism evidence="2 3">
    <name type="scientific">Rhodocytophaga rosea</name>
    <dbReference type="NCBI Taxonomy" id="2704465"/>
    <lineage>
        <taxon>Bacteria</taxon>
        <taxon>Pseudomonadati</taxon>
        <taxon>Bacteroidota</taxon>
        <taxon>Cytophagia</taxon>
        <taxon>Cytophagales</taxon>
        <taxon>Rhodocytophagaceae</taxon>
        <taxon>Rhodocytophaga</taxon>
    </lineage>
</organism>
<reference evidence="2 3" key="1">
    <citation type="submission" date="2020-01" db="EMBL/GenBank/DDBJ databases">
        <authorList>
            <person name="Kim M.K."/>
        </authorList>
    </citation>
    <scope>NUCLEOTIDE SEQUENCE [LARGE SCALE GENOMIC DNA]</scope>
    <source>
        <strain evidence="2 3">172606-1</strain>
    </source>
</reference>
<dbReference type="Gene3D" id="2.30.30.240">
    <property type="entry name" value="PRC-barrel domain"/>
    <property type="match status" value="1"/>
</dbReference>
<keyword evidence="3" id="KW-1185">Reference proteome</keyword>